<dbReference type="EMBL" id="CAADRM010000017">
    <property type="protein sequence ID" value="VFU11718.1"/>
    <property type="molecule type" value="Genomic_DNA"/>
</dbReference>
<dbReference type="Gene3D" id="1.10.3210.10">
    <property type="entry name" value="Hypothetical protein af1432"/>
    <property type="match status" value="1"/>
</dbReference>
<feature type="domain" description="HD-GYP" evidence="1">
    <location>
        <begin position="139"/>
        <end position="329"/>
    </location>
</feature>
<dbReference type="SMART" id="SM00471">
    <property type="entry name" value="HDc"/>
    <property type="match status" value="1"/>
</dbReference>
<evidence type="ECO:0000313" key="2">
    <source>
        <dbReference type="EMBL" id="VFU11718.1"/>
    </source>
</evidence>
<dbReference type="PANTHER" id="PTHR43155:SF2">
    <property type="entry name" value="CYCLIC DI-GMP PHOSPHODIESTERASE PA4108"/>
    <property type="match status" value="1"/>
</dbReference>
<evidence type="ECO:0000259" key="1">
    <source>
        <dbReference type="PROSITE" id="PS51832"/>
    </source>
</evidence>
<dbReference type="PANTHER" id="PTHR43155">
    <property type="entry name" value="CYCLIC DI-GMP PHOSPHODIESTERASE PA4108-RELATED"/>
    <property type="match status" value="1"/>
</dbReference>
<organism evidence="2">
    <name type="scientific">anaerobic digester metagenome</name>
    <dbReference type="NCBI Taxonomy" id="1263854"/>
    <lineage>
        <taxon>unclassified sequences</taxon>
        <taxon>metagenomes</taxon>
        <taxon>ecological metagenomes</taxon>
    </lineage>
</organism>
<keyword evidence="2" id="KW-0378">Hydrolase</keyword>
<dbReference type="GO" id="GO:0071111">
    <property type="term" value="F:cyclic-guanylate-specific phosphodiesterase activity"/>
    <property type="evidence" value="ECO:0007669"/>
    <property type="project" value="UniProtKB-EC"/>
</dbReference>
<reference evidence="2" key="1">
    <citation type="submission" date="2019-03" db="EMBL/GenBank/DDBJ databases">
        <authorList>
            <person name="Hao L."/>
        </authorList>
    </citation>
    <scope>NUCLEOTIDE SEQUENCE</scope>
</reference>
<dbReference type="InterPro" id="IPR037522">
    <property type="entry name" value="HD_GYP_dom"/>
</dbReference>
<name>A0A485LVC1_9ZZZZ</name>
<accession>A0A485LVC1</accession>
<dbReference type="EC" id="3.1.4.52" evidence="2"/>
<gene>
    <name evidence="2" type="primary">rpfG</name>
    <name evidence="2" type="ORF">SCFA_1130006</name>
</gene>
<dbReference type="PROSITE" id="PS51832">
    <property type="entry name" value="HD_GYP"/>
    <property type="match status" value="1"/>
</dbReference>
<proteinExistence type="predicted"/>
<dbReference type="InterPro" id="IPR003607">
    <property type="entry name" value="HD/PDEase_dom"/>
</dbReference>
<dbReference type="SUPFAM" id="SSF109604">
    <property type="entry name" value="HD-domain/PDEase-like"/>
    <property type="match status" value="1"/>
</dbReference>
<dbReference type="AlphaFoldDB" id="A0A485LVC1"/>
<dbReference type="CDD" id="cd00077">
    <property type="entry name" value="HDc"/>
    <property type="match status" value="1"/>
</dbReference>
<dbReference type="Pfam" id="PF13487">
    <property type="entry name" value="HD_5"/>
    <property type="match status" value="1"/>
</dbReference>
<sequence>MGPALSLLRDGNGRVHLMYYKEIPYPIVREGQHCPVDLYVKIRNDYRLFAAKGALITREHCRIFSRGNTTFYICSSDSESAEEFLKSLLTDLVTDPHLEPEAKADIIYSSSMRSIRQVFQGLNHKTLREIEKTSEFVVKLILSDKRVMNELVKVKSHAHFTYQHSVKVGIFGTCLAVHLFGEGNGDHNLQALSTALFLHDIGMTRVPRKILEKREPLSDMEHQIVMKHTVWGHDRLMNANYLTSQAASVVLFHHERCNGKGYPFGKTREDIPLYARICAIADTFETLTSSVSSSSPMTPFEALTVMQRDMAGAFDNRLFRAFVEMLGSC</sequence>
<protein>
    <submittedName>
        <fullName evidence="2">Cyclic di-GMP phosphodiesterase response regulator RpfG</fullName>
        <ecNumber evidence="2">3.1.4.52</ecNumber>
    </submittedName>
</protein>